<dbReference type="RefSeq" id="WP_213671595.1">
    <property type="nucleotide sequence ID" value="NZ_JAHCDA010000004.1"/>
</dbReference>
<comment type="caution">
    <text evidence="1">The sequence shown here is derived from an EMBL/GenBank/DDBJ whole genome shotgun (WGS) entry which is preliminary data.</text>
</comment>
<dbReference type="EMBL" id="JAHCDA010000004">
    <property type="protein sequence ID" value="MBS7812883.1"/>
    <property type="molecule type" value="Genomic_DNA"/>
</dbReference>
<sequence length="80" mass="8927">MPKADRDAWMEARRRMTEQLVAETAAAVARDGEAGRQHGLARLELMQDEDDRWVQGYVLAARQTATREISAIVTDQSIAA</sequence>
<accession>A0ABS5QK39</accession>
<reference evidence="1 2" key="1">
    <citation type="submission" date="2021-05" db="EMBL/GenBank/DDBJ databases">
        <title>Roseococcus sp. XZZS9, whole genome shotgun sequencing project.</title>
        <authorList>
            <person name="Zhao G."/>
            <person name="Shen L."/>
        </authorList>
    </citation>
    <scope>NUCLEOTIDE SEQUENCE [LARGE SCALE GENOMIC DNA]</scope>
    <source>
        <strain evidence="1 2">XZZS9</strain>
    </source>
</reference>
<evidence type="ECO:0000313" key="1">
    <source>
        <dbReference type="EMBL" id="MBS7812883.1"/>
    </source>
</evidence>
<organism evidence="1 2">
    <name type="scientific">Roseococcus pinisoli</name>
    <dbReference type="NCBI Taxonomy" id="2835040"/>
    <lineage>
        <taxon>Bacteria</taxon>
        <taxon>Pseudomonadati</taxon>
        <taxon>Pseudomonadota</taxon>
        <taxon>Alphaproteobacteria</taxon>
        <taxon>Acetobacterales</taxon>
        <taxon>Roseomonadaceae</taxon>
        <taxon>Roseococcus</taxon>
    </lineage>
</organism>
<proteinExistence type="predicted"/>
<dbReference type="Proteomes" id="UP000766336">
    <property type="component" value="Unassembled WGS sequence"/>
</dbReference>
<protein>
    <submittedName>
        <fullName evidence="1">Uncharacterized protein</fullName>
    </submittedName>
</protein>
<gene>
    <name evidence="1" type="ORF">KHU32_18180</name>
</gene>
<keyword evidence="2" id="KW-1185">Reference proteome</keyword>
<name>A0ABS5QK39_9PROT</name>
<evidence type="ECO:0000313" key="2">
    <source>
        <dbReference type="Proteomes" id="UP000766336"/>
    </source>
</evidence>